<dbReference type="EMBL" id="CP093344">
    <property type="protein sequence ID" value="WOG86771.1"/>
    <property type="molecule type" value="Genomic_DNA"/>
</dbReference>
<evidence type="ECO:0000313" key="6">
    <source>
        <dbReference type="EMBL" id="WOG86771.1"/>
    </source>
</evidence>
<evidence type="ECO:0000256" key="4">
    <source>
        <dbReference type="ARBA" id="ARBA00022851"/>
    </source>
</evidence>
<accession>A0A166CYJ2</accession>
<protein>
    <recommendedName>
        <fullName evidence="5">Metallothionein-like protein</fullName>
    </recommendedName>
</protein>
<dbReference type="GO" id="GO:0046872">
    <property type="term" value="F:metal ion binding"/>
    <property type="evidence" value="ECO:0007669"/>
    <property type="project" value="UniProtKB-UniRule"/>
</dbReference>
<dbReference type="InterPro" id="IPR000347">
    <property type="entry name" value="Metalthion_15p"/>
</dbReference>
<dbReference type="KEGG" id="dcr:108208901"/>
<reference evidence="6" key="2">
    <citation type="submission" date="2022-03" db="EMBL/GenBank/DDBJ databases">
        <title>Draft title - Genomic analysis of global carrot germplasm unveils the trajectory of domestication and the origin of high carotenoid orange carrot.</title>
        <authorList>
            <person name="Iorizzo M."/>
            <person name="Ellison S."/>
            <person name="Senalik D."/>
            <person name="Macko-Podgorni A."/>
            <person name="Grzebelus D."/>
            <person name="Bostan H."/>
            <person name="Rolling W."/>
            <person name="Curaba J."/>
            <person name="Simon P."/>
        </authorList>
    </citation>
    <scope>NUCLEOTIDE SEQUENCE</scope>
    <source>
        <tissue evidence="6">Leaf</tissue>
    </source>
</reference>
<dbReference type="Proteomes" id="UP000077755">
    <property type="component" value="Chromosome 2"/>
</dbReference>
<organism evidence="6 7">
    <name type="scientific">Daucus carota subsp. sativus</name>
    <name type="common">Carrot</name>
    <dbReference type="NCBI Taxonomy" id="79200"/>
    <lineage>
        <taxon>Eukaryota</taxon>
        <taxon>Viridiplantae</taxon>
        <taxon>Streptophyta</taxon>
        <taxon>Embryophyta</taxon>
        <taxon>Tracheophyta</taxon>
        <taxon>Spermatophyta</taxon>
        <taxon>Magnoliopsida</taxon>
        <taxon>eudicotyledons</taxon>
        <taxon>Gunneridae</taxon>
        <taxon>Pentapetalae</taxon>
        <taxon>asterids</taxon>
        <taxon>campanulids</taxon>
        <taxon>Apiales</taxon>
        <taxon>Apiaceae</taxon>
        <taxon>Apioideae</taxon>
        <taxon>Scandiceae</taxon>
        <taxon>Daucinae</taxon>
        <taxon>Daucus</taxon>
        <taxon>Daucus sect. Daucus</taxon>
    </lineage>
</organism>
<sequence>MSSCGSSTCSCGSSCKCGSGCNCSHLDLENTATATIIAGVAPMKSYFDGAEKSFGAEGGNACKCGSNCTCDPCNC</sequence>
<keyword evidence="7" id="KW-1185">Reference proteome</keyword>
<dbReference type="Gramene" id="KZN04499">
    <property type="protein sequence ID" value="KZN04499"/>
    <property type="gene ID" value="DCAR_005336"/>
</dbReference>
<comment type="function">
    <text evidence="1 5">Metallothioneins have a high content of cysteine residues that bind various heavy metals.</text>
</comment>
<dbReference type="OMA" id="CGGCKKN"/>
<evidence type="ECO:0000256" key="5">
    <source>
        <dbReference type="RuleBase" id="RU369052"/>
    </source>
</evidence>
<dbReference type="AlphaFoldDB" id="A0A166CYJ2"/>
<evidence type="ECO:0000313" key="7">
    <source>
        <dbReference type="Proteomes" id="UP000077755"/>
    </source>
</evidence>
<reference evidence="6" key="1">
    <citation type="journal article" date="2016" name="Nat. Genet.">
        <title>A high-quality carrot genome assembly provides new insights into carotenoid accumulation and asterid genome evolution.</title>
        <authorList>
            <person name="Iorizzo M."/>
            <person name="Ellison S."/>
            <person name="Senalik D."/>
            <person name="Zeng P."/>
            <person name="Satapoomin P."/>
            <person name="Huang J."/>
            <person name="Bowman M."/>
            <person name="Iovene M."/>
            <person name="Sanseverino W."/>
            <person name="Cavagnaro P."/>
            <person name="Yildiz M."/>
            <person name="Macko-Podgorni A."/>
            <person name="Moranska E."/>
            <person name="Grzebelus E."/>
            <person name="Grzebelus D."/>
            <person name="Ashrafi H."/>
            <person name="Zheng Z."/>
            <person name="Cheng S."/>
            <person name="Spooner D."/>
            <person name="Van Deynze A."/>
            <person name="Simon P."/>
        </authorList>
    </citation>
    <scope>NUCLEOTIDE SEQUENCE</scope>
    <source>
        <tissue evidence="6">Leaf</tissue>
    </source>
</reference>
<keyword evidence="3 5" id="KW-0479">Metal-binding</keyword>
<evidence type="ECO:0000256" key="1">
    <source>
        <dbReference type="ARBA" id="ARBA00002568"/>
    </source>
</evidence>
<keyword evidence="4 5" id="KW-0480">Metal-thiolate cluster</keyword>
<dbReference type="PANTHER" id="PTHR33543:SF37">
    <property type="entry name" value="METALLOTHIONEIN-LIKE PROTEIN 4B"/>
    <property type="match status" value="1"/>
</dbReference>
<dbReference type="Pfam" id="PF01439">
    <property type="entry name" value="Metallothio_2"/>
    <property type="match status" value="1"/>
</dbReference>
<dbReference type="OrthoDB" id="1111048at2759"/>
<evidence type="ECO:0000256" key="3">
    <source>
        <dbReference type="ARBA" id="ARBA00022723"/>
    </source>
</evidence>
<gene>
    <name evidence="6" type="ORF">DCAR_0205989</name>
</gene>
<comment type="similarity">
    <text evidence="2 5">Belongs to the metallothionein superfamily. Type 15 family.</text>
</comment>
<proteinExistence type="inferred from homology"/>
<dbReference type="PANTHER" id="PTHR33543">
    <property type="entry name" value="METALLOTHIONEIN-LIKE PROTEIN 2A"/>
    <property type="match status" value="1"/>
</dbReference>
<name>A0A166CYJ2_DAUCS</name>
<evidence type="ECO:0000256" key="2">
    <source>
        <dbReference type="ARBA" id="ARBA00005802"/>
    </source>
</evidence>